<evidence type="ECO:0000259" key="8">
    <source>
        <dbReference type="Pfam" id="PF01694"/>
    </source>
</evidence>
<dbReference type="EMBL" id="QQXK01000013">
    <property type="protein sequence ID" value="RII42332.1"/>
    <property type="molecule type" value="Genomic_DNA"/>
</dbReference>
<comment type="subcellular location">
    <subcellularLocation>
        <location evidence="1">Membrane</location>
        <topology evidence="1">Multi-pass membrane protein</topology>
    </subcellularLocation>
</comment>
<dbReference type="GO" id="GO:0016020">
    <property type="term" value="C:membrane"/>
    <property type="evidence" value="ECO:0007669"/>
    <property type="project" value="UniProtKB-SubCell"/>
</dbReference>
<dbReference type="PANTHER" id="PTHR43731:SF14">
    <property type="entry name" value="PRESENILIN-ASSOCIATED RHOMBOID-LIKE PROTEIN, MITOCHONDRIAL"/>
    <property type="match status" value="1"/>
</dbReference>
<dbReference type="InterPro" id="IPR035952">
    <property type="entry name" value="Rhomboid-like_sf"/>
</dbReference>
<evidence type="ECO:0000313" key="10">
    <source>
        <dbReference type="Proteomes" id="UP000265419"/>
    </source>
</evidence>
<dbReference type="Gene3D" id="1.20.1540.10">
    <property type="entry name" value="Rhomboid-like"/>
    <property type="match status" value="1"/>
</dbReference>
<keyword evidence="9" id="KW-0645">Protease</keyword>
<dbReference type="Pfam" id="PF01694">
    <property type="entry name" value="Rhomboid"/>
    <property type="match status" value="1"/>
</dbReference>
<feature type="transmembrane region" description="Helical" evidence="7">
    <location>
        <begin position="128"/>
        <end position="146"/>
    </location>
</feature>
<dbReference type="InterPro" id="IPR050925">
    <property type="entry name" value="Rhomboid_protease_S54"/>
</dbReference>
<evidence type="ECO:0000256" key="6">
    <source>
        <dbReference type="ARBA" id="ARBA00023136"/>
    </source>
</evidence>
<keyword evidence="4" id="KW-0378">Hydrolase</keyword>
<keyword evidence="3 7" id="KW-0812">Transmembrane</keyword>
<comment type="caution">
    <text evidence="9">The sequence shown here is derived from an EMBL/GenBank/DDBJ whole genome shotgun (WGS) entry which is preliminary data.</text>
</comment>
<feature type="transmembrane region" description="Helical" evidence="7">
    <location>
        <begin position="179"/>
        <end position="198"/>
    </location>
</feature>
<keyword evidence="5 7" id="KW-1133">Transmembrane helix</keyword>
<evidence type="ECO:0000256" key="2">
    <source>
        <dbReference type="ARBA" id="ARBA00009045"/>
    </source>
</evidence>
<protein>
    <submittedName>
        <fullName evidence="9">Rhomboid family intramembrane serine protease</fullName>
    </submittedName>
</protein>
<dbReference type="Proteomes" id="UP000265419">
    <property type="component" value="Unassembled WGS sequence"/>
</dbReference>
<dbReference type="GO" id="GO:0004252">
    <property type="term" value="F:serine-type endopeptidase activity"/>
    <property type="evidence" value="ECO:0007669"/>
    <property type="project" value="InterPro"/>
</dbReference>
<feature type="domain" description="Peptidase S54 rhomboid" evidence="8">
    <location>
        <begin position="110"/>
        <end position="245"/>
    </location>
</feature>
<dbReference type="GO" id="GO:0006508">
    <property type="term" value="P:proteolysis"/>
    <property type="evidence" value="ECO:0007669"/>
    <property type="project" value="UniProtKB-KW"/>
</dbReference>
<dbReference type="SUPFAM" id="SSF57845">
    <property type="entry name" value="B-box zinc-binding domain"/>
    <property type="match status" value="1"/>
</dbReference>
<evidence type="ECO:0000256" key="3">
    <source>
        <dbReference type="ARBA" id="ARBA00022692"/>
    </source>
</evidence>
<accession>A0A399JE42</accession>
<reference evidence="9 10" key="1">
    <citation type="submission" date="2018-07" db="EMBL/GenBank/DDBJ databases">
        <title>Arthrobacter sp. nov., isolated from raw cow's milk with high bacterial count.</title>
        <authorList>
            <person name="Hahne J."/>
            <person name="Isele D."/>
            <person name="Lipski A."/>
        </authorList>
    </citation>
    <scope>NUCLEOTIDE SEQUENCE [LARGE SCALE GENOMIC DNA]</scope>
    <source>
        <strain evidence="9 10">JZ R-35</strain>
    </source>
</reference>
<evidence type="ECO:0000256" key="4">
    <source>
        <dbReference type="ARBA" id="ARBA00022801"/>
    </source>
</evidence>
<keyword evidence="10" id="KW-1185">Reference proteome</keyword>
<evidence type="ECO:0000313" key="9">
    <source>
        <dbReference type="EMBL" id="RII42332.1"/>
    </source>
</evidence>
<feature type="transmembrane region" description="Helical" evidence="7">
    <location>
        <begin position="153"/>
        <end position="173"/>
    </location>
</feature>
<feature type="transmembrane region" description="Helical" evidence="7">
    <location>
        <begin position="205"/>
        <end position="222"/>
    </location>
</feature>
<comment type="similarity">
    <text evidence="2">Belongs to the peptidase S54 family.</text>
</comment>
<dbReference type="PANTHER" id="PTHR43731">
    <property type="entry name" value="RHOMBOID PROTEASE"/>
    <property type="match status" value="1"/>
</dbReference>
<dbReference type="SUPFAM" id="SSF144091">
    <property type="entry name" value="Rhomboid-like"/>
    <property type="match status" value="1"/>
</dbReference>
<dbReference type="InterPro" id="IPR022764">
    <property type="entry name" value="Peptidase_S54_rhomboid_dom"/>
</dbReference>
<feature type="transmembrane region" description="Helical" evidence="7">
    <location>
        <begin position="228"/>
        <end position="247"/>
    </location>
</feature>
<organism evidence="9 10">
    <name type="scientific">Galactobacter valiniphilus</name>
    <dbReference type="NCBI Taxonomy" id="2676122"/>
    <lineage>
        <taxon>Bacteria</taxon>
        <taxon>Bacillati</taxon>
        <taxon>Actinomycetota</taxon>
        <taxon>Actinomycetes</taxon>
        <taxon>Micrococcales</taxon>
        <taxon>Micrococcaceae</taxon>
        <taxon>Galactobacter</taxon>
    </lineage>
</organism>
<feature type="transmembrane region" description="Helical" evidence="7">
    <location>
        <begin position="259"/>
        <end position="278"/>
    </location>
</feature>
<dbReference type="RefSeq" id="WP_119424624.1">
    <property type="nucleotide sequence ID" value="NZ_JBHOFJ010000007.1"/>
</dbReference>
<feature type="transmembrane region" description="Helical" evidence="7">
    <location>
        <begin position="75"/>
        <end position="94"/>
    </location>
</feature>
<sequence length="291" mass="31388">MSTHPQPPQDVPHCPRHPDRVSYVRCQRCGRPACPECQRPAAVGVHCVDCVREAQAGVRQVRTASGVVVRARKPIVTYAIMALCVVGYLMQLFVPGFSQAFVEWNLAVGHEPWRMLTAGFLHDTSNPLPVHLALNMLSLWFLGRALEPVLGHWRFAAVFCLGVIGGSVAQVLLSDPTTSGWGASGGIFAIGAALLVELRHDRQSLISMAVVLGINLVYGFTIGANISWQAHVGGLVTGLILGGIYASGTKVKNREAYHVACTVLVGILLVWLGMYLGFQAWDAYVGMAYAS</sequence>
<name>A0A399JE42_9MICC</name>
<proteinExistence type="inferred from homology"/>
<dbReference type="AlphaFoldDB" id="A0A399JE42"/>
<evidence type="ECO:0000256" key="5">
    <source>
        <dbReference type="ARBA" id="ARBA00022989"/>
    </source>
</evidence>
<evidence type="ECO:0000256" key="1">
    <source>
        <dbReference type="ARBA" id="ARBA00004141"/>
    </source>
</evidence>
<keyword evidence="6 7" id="KW-0472">Membrane</keyword>
<evidence type="ECO:0000256" key="7">
    <source>
        <dbReference type="SAM" id="Phobius"/>
    </source>
</evidence>
<gene>
    <name evidence="9" type="ORF">DWB68_08035</name>
</gene>